<protein>
    <submittedName>
        <fullName evidence="1">Uncharacterized protein</fullName>
    </submittedName>
</protein>
<sequence>MSTAPLSSLSSCLFYEDFDWVLGTVQNTEPQAVHNSLVIQSGDFLTPKFSIGPEESQQVLDQVSEMTGGHTSPEEALPPEQLQHVLGLSSEKPPTMELAGETEEAEVAMESTLPPLHSSHPPAEAWDSELSLSCQRKRFHDGLMVDILVRAKKQIYCVGYTVITRNMYFGVPDTLSEINQKFPLPRESLISQ</sequence>
<organism evidence="1 2">
    <name type="scientific">Chelonia mydas</name>
    <name type="common">Green sea-turtle</name>
    <name type="synonym">Chelonia agassizi</name>
    <dbReference type="NCBI Taxonomy" id="8469"/>
    <lineage>
        <taxon>Eukaryota</taxon>
        <taxon>Metazoa</taxon>
        <taxon>Chordata</taxon>
        <taxon>Craniata</taxon>
        <taxon>Vertebrata</taxon>
        <taxon>Euteleostomi</taxon>
        <taxon>Archelosauria</taxon>
        <taxon>Testudinata</taxon>
        <taxon>Testudines</taxon>
        <taxon>Cryptodira</taxon>
        <taxon>Durocryptodira</taxon>
        <taxon>Americhelydia</taxon>
        <taxon>Chelonioidea</taxon>
        <taxon>Cheloniidae</taxon>
        <taxon>Chelonia</taxon>
    </lineage>
</organism>
<proteinExistence type="predicted"/>
<evidence type="ECO:0000313" key="2">
    <source>
        <dbReference type="Proteomes" id="UP000031443"/>
    </source>
</evidence>
<keyword evidence="2" id="KW-1185">Reference proteome</keyword>
<dbReference type="EMBL" id="KB594214">
    <property type="protein sequence ID" value="EMP25103.1"/>
    <property type="molecule type" value="Genomic_DNA"/>
</dbReference>
<accession>M7AZ64</accession>
<dbReference type="AlphaFoldDB" id="M7AZ64"/>
<gene>
    <name evidence="1" type="ORF">UY3_17784</name>
</gene>
<reference evidence="2" key="1">
    <citation type="journal article" date="2013" name="Nat. Genet.">
        <title>The draft genomes of soft-shell turtle and green sea turtle yield insights into the development and evolution of the turtle-specific body plan.</title>
        <authorList>
            <person name="Wang Z."/>
            <person name="Pascual-Anaya J."/>
            <person name="Zadissa A."/>
            <person name="Li W."/>
            <person name="Niimura Y."/>
            <person name="Huang Z."/>
            <person name="Li C."/>
            <person name="White S."/>
            <person name="Xiong Z."/>
            <person name="Fang D."/>
            <person name="Wang B."/>
            <person name="Ming Y."/>
            <person name="Chen Y."/>
            <person name="Zheng Y."/>
            <person name="Kuraku S."/>
            <person name="Pignatelli M."/>
            <person name="Herrero J."/>
            <person name="Beal K."/>
            <person name="Nozawa M."/>
            <person name="Li Q."/>
            <person name="Wang J."/>
            <person name="Zhang H."/>
            <person name="Yu L."/>
            <person name="Shigenobu S."/>
            <person name="Wang J."/>
            <person name="Liu J."/>
            <person name="Flicek P."/>
            <person name="Searle S."/>
            <person name="Wang J."/>
            <person name="Kuratani S."/>
            <person name="Yin Y."/>
            <person name="Aken B."/>
            <person name="Zhang G."/>
            <person name="Irie N."/>
        </authorList>
    </citation>
    <scope>NUCLEOTIDE SEQUENCE [LARGE SCALE GENOMIC DNA]</scope>
</reference>
<dbReference type="Proteomes" id="UP000031443">
    <property type="component" value="Unassembled WGS sequence"/>
</dbReference>
<name>M7AZ64_CHEMY</name>
<evidence type="ECO:0000313" key="1">
    <source>
        <dbReference type="EMBL" id="EMP25103.1"/>
    </source>
</evidence>